<dbReference type="CDD" id="cd02440">
    <property type="entry name" value="AdoMet_MTases"/>
    <property type="match status" value="1"/>
</dbReference>
<accession>A0A853DEP2</accession>
<dbReference type="InterPro" id="IPR029063">
    <property type="entry name" value="SAM-dependent_MTases_sf"/>
</dbReference>
<comment type="caution">
    <text evidence="2">The sequence shown here is derived from an EMBL/GenBank/DDBJ whole genome shotgun (WGS) entry which is preliminary data.</text>
</comment>
<protein>
    <submittedName>
        <fullName evidence="2">SAM-dependent methyltransferase</fullName>
    </submittedName>
</protein>
<dbReference type="GO" id="GO:0032259">
    <property type="term" value="P:methylation"/>
    <property type="evidence" value="ECO:0007669"/>
    <property type="project" value="UniProtKB-KW"/>
</dbReference>
<dbReference type="AlphaFoldDB" id="A0A853DEP2"/>
<dbReference type="NCBIfam" id="NF041255">
    <property type="entry name" value="mycofact_MftM"/>
    <property type="match status" value="1"/>
</dbReference>
<evidence type="ECO:0000313" key="2">
    <source>
        <dbReference type="EMBL" id="NYJ76026.1"/>
    </source>
</evidence>
<dbReference type="Gene3D" id="3.40.50.150">
    <property type="entry name" value="Vaccinia Virus protein VP39"/>
    <property type="match status" value="1"/>
</dbReference>
<reference evidence="2 3" key="1">
    <citation type="submission" date="2020-07" db="EMBL/GenBank/DDBJ databases">
        <title>Sequencing the genomes of 1000 actinobacteria strains.</title>
        <authorList>
            <person name="Klenk H.-P."/>
        </authorList>
    </citation>
    <scope>NUCLEOTIDE SEQUENCE [LARGE SCALE GENOMIC DNA]</scope>
    <source>
        <strain evidence="2 3">DSM 29531</strain>
    </source>
</reference>
<keyword evidence="3" id="KW-1185">Reference proteome</keyword>
<keyword evidence="2" id="KW-0808">Transferase</keyword>
<dbReference type="GO" id="GO:0008757">
    <property type="term" value="F:S-adenosylmethionine-dependent methyltransferase activity"/>
    <property type="evidence" value="ECO:0007669"/>
    <property type="project" value="InterPro"/>
</dbReference>
<gene>
    <name evidence="2" type="ORF">HNR15_002989</name>
</gene>
<feature type="domain" description="Methyltransferase type 11" evidence="1">
    <location>
        <begin position="165"/>
        <end position="259"/>
    </location>
</feature>
<dbReference type="EMBL" id="JACCFW010000001">
    <property type="protein sequence ID" value="NYJ76026.1"/>
    <property type="molecule type" value="Genomic_DNA"/>
</dbReference>
<name>A0A853DEP2_9MICO</name>
<sequence length="309" mass="32975">MTVGTVGGADALDPFRPLQNGRYADGTVDIAPEGLRPAPGARHIVRTPHFDLSGRGPELIVRHALNADTVDEDLTGLLWSELFEPGWVRGADSFERIVTGVVRTVAADPLDAWTAFYRNTIRRLDECLDDTVATRGDGCAQGIEGYAPVYARARTLCKGSGSVIELGCCFGFLSLLLARDGVAAVASDVSPGTVGLLSAVAGRLGLGIRTLVADATHVPAASGCADTVLMLHLLEHLDPEQGERAITEAIRLARERAVIAVPLESDANETFGHVRTIDLADLDRWGRWTGRPYEVAEDHGGWLTIDCTG</sequence>
<dbReference type="RefSeq" id="WP_179483128.1">
    <property type="nucleotide sequence ID" value="NZ_JACCFW010000001.1"/>
</dbReference>
<dbReference type="SUPFAM" id="SSF53335">
    <property type="entry name" value="S-adenosyl-L-methionine-dependent methyltransferases"/>
    <property type="match status" value="1"/>
</dbReference>
<keyword evidence="2" id="KW-0489">Methyltransferase</keyword>
<evidence type="ECO:0000313" key="3">
    <source>
        <dbReference type="Proteomes" id="UP000571817"/>
    </source>
</evidence>
<dbReference type="InterPro" id="IPR013216">
    <property type="entry name" value="Methyltransf_11"/>
</dbReference>
<evidence type="ECO:0000259" key="1">
    <source>
        <dbReference type="Pfam" id="PF08241"/>
    </source>
</evidence>
<dbReference type="Pfam" id="PF08241">
    <property type="entry name" value="Methyltransf_11"/>
    <property type="match status" value="1"/>
</dbReference>
<proteinExistence type="predicted"/>
<dbReference type="Proteomes" id="UP000571817">
    <property type="component" value="Unassembled WGS sequence"/>
</dbReference>
<organism evidence="2 3">
    <name type="scientific">Allobranchiibius huperziae</name>
    <dbReference type="NCBI Taxonomy" id="1874116"/>
    <lineage>
        <taxon>Bacteria</taxon>
        <taxon>Bacillati</taxon>
        <taxon>Actinomycetota</taxon>
        <taxon>Actinomycetes</taxon>
        <taxon>Micrococcales</taxon>
        <taxon>Dermacoccaceae</taxon>
        <taxon>Allobranchiibius</taxon>
    </lineage>
</organism>